<dbReference type="Proteomes" id="UP000708148">
    <property type="component" value="Unassembled WGS sequence"/>
</dbReference>
<evidence type="ECO:0000313" key="2">
    <source>
        <dbReference type="EMBL" id="CAD7701647.1"/>
    </source>
</evidence>
<protein>
    <submittedName>
        <fullName evidence="2">Uncharacterized protein</fullName>
    </submittedName>
</protein>
<evidence type="ECO:0000313" key="3">
    <source>
        <dbReference type="Proteomes" id="UP000708148"/>
    </source>
</evidence>
<name>A0A8S1J3B9_9CHLO</name>
<reference evidence="2" key="1">
    <citation type="submission" date="2020-12" db="EMBL/GenBank/DDBJ databases">
        <authorList>
            <person name="Iha C."/>
        </authorList>
    </citation>
    <scope>NUCLEOTIDE SEQUENCE</scope>
</reference>
<evidence type="ECO:0000256" key="1">
    <source>
        <dbReference type="SAM" id="MobiDB-lite"/>
    </source>
</evidence>
<proteinExistence type="predicted"/>
<feature type="compositionally biased region" description="Polar residues" evidence="1">
    <location>
        <begin position="15"/>
        <end position="26"/>
    </location>
</feature>
<comment type="caution">
    <text evidence="2">The sequence shown here is derived from an EMBL/GenBank/DDBJ whole genome shotgun (WGS) entry which is preliminary data.</text>
</comment>
<gene>
    <name evidence="2" type="ORF">OSTQU699_LOCUS7004</name>
</gene>
<organism evidence="2 3">
    <name type="scientific">Ostreobium quekettii</name>
    <dbReference type="NCBI Taxonomy" id="121088"/>
    <lineage>
        <taxon>Eukaryota</taxon>
        <taxon>Viridiplantae</taxon>
        <taxon>Chlorophyta</taxon>
        <taxon>core chlorophytes</taxon>
        <taxon>Ulvophyceae</taxon>
        <taxon>TCBD clade</taxon>
        <taxon>Bryopsidales</taxon>
        <taxon>Ostreobineae</taxon>
        <taxon>Ostreobiaceae</taxon>
        <taxon>Ostreobium</taxon>
    </lineage>
</organism>
<keyword evidence="3" id="KW-1185">Reference proteome</keyword>
<sequence>MARRSAAMQLHRTRGSSPKEQPQHAQRGSVAGSRESALQCRRSRVERSSALEGATVPVRPLATVESGGFWRMKSWRKRPNEGRWLCKTTRGLEATARRKKRGMEQLRSREPGSIRARCTNAELRDHSKMVCANGDFTGEVWADSNEAHTGGAASRPAR</sequence>
<dbReference type="EMBL" id="CAJHUC010001593">
    <property type="protein sequence ID" value="CAD7701647.1"/>
    <property type="molecule type" value="Genomic_DNA"/>
</dbReference>
<accession>A0A8S1J3B9</accession>
<feature type="region of interest" description="Disordered" evidence="1">
    <location>
        <begin position="1"/>
        <end position="52"/>
    </location>
</feature>
<dbReference type="AlphaFoldDB" id="A0A8S1J3B9"/>